<feature type="transmembrane region" description="Helical" evidence="1">
    <location>
        <begin position="121"/>
        <end position="144"/>
    </location>
</feature>
<dbReference type="AlphaFoldDB" id="A0A1E1LU53"/>
<keyword evidence="4" id="KW-1185">Reference proteome</keyword>
<feature type="transmembrane region" description="Helical" evidence="1">
    <location>
        <begin position="151"/>
        <end position="172"/>
    </location>
</feature>
<name>A0A1E1LU53_9HELO</name>
<keyword evidence="1" id="KW-0812">Transmembrane</keyword>
<evidence type="ECO:0008006" key="5">
    <source>
        <dbReference type="Google" id="ProtNLM"/>
    </source>
</evidence>
<evidence type="ECO:0000256" key="2">
    <source>
        <dbReference type="SAM" id="SignalP"/>
    </source>
</evidence>
<keyword evidence="2" id="KW-0732">Signal</keyword>
<reference evidence="4" key="1">
    <citation type="submission" date="2016-03" db="EMBL/GenBank/DDBJ databases">
        <authorList>
            <person name="Guldener U."/>
        </authorList>
    </citation>
    <scope>NUCLEOTIDE SEQUENCE [LARGE SCALE GENOMIC DNA]</scope>
    <source>
        <strain evidence="4">04CH-RAC-A.6.1</strain>
    </source>
</reference>
<organism evidence="3 4">
    <name type="scientific">Rhynchosporium agropyri</name>
    <dbReference type="NCBI Taxonomy" id="914238"/>
    <lineage>
        <taxon>Eukaryota</taxon>
        <taxon>Fungi</taxon>
        <taxon>Dikarya</taxon>
        <taxon>Ascomycota</taxon>
        <taxon>Pezizomycotina</taxon>
        <taxon>Leotiomycetes</taxon>
        <taxon>Helotiales</taxon>
        <taxon>Ploettnerulaceae</taxon>
        <taxon>Rhynchosporium</taxon>
    </lineage>
</organism>
<accession>A0A1E1LU53</accession>
<protein>
    <recommendedName>
        <fullName evidence="5">DUF4203 domain-containing protein</fullName>
    </recommendedName>
</protein>
<feature type="signal peptide" evidence="2">
    <location>
        <begin position="1"/>
        <end position="19"/>
    </location>
</feature>
<feature type="transmembrane region" description="Helical" evidence="1">
    <location>
        <begin position="192"/>
        <end position="217"/>
    </location>
</feature>
<evidence type="ECO:0000256" key="1">
    <source>
        <dbReference type="SAM" id="Phobius"/>
    </source>
</evidence>
<dbReference type="Proteomes" id="UP000178912">
    <property type="component" value="Unassembled WGS sequence"/>
</dbReference>
<keyword evidence="1" id="KW-0472">Membrane</keyword>
<dbReference type="EMBL" id="FJUX01000326">
    <property type="protein sequence ID" value="CZT13996.1"/>
    <property type="molecule type" value="Genomic_DNA"/>
</dbReference>
<feature type="chain" id="PRO_5009447559" description="DUF4203 domain-containing protein" evidence="2">
    <location>
        <begin position="20"/>
        <end position="275"/>
    </location>
</feature>
<proteinExistence type="predicted"/>
<keyword evidence="1" id="KW-1133">Transmembrane helix</keyword>
<evidence type="ECO:0000313" key="3">
    <source>
        <dbReference type="EMBL" id="CZT13996.1"/>
    </source>
</evidence>
<gene>
    <name evidence="3" type="ORF">RAG0_17775</name>
</gene>
<evidence type="ECO:0000313" key="4">
    <source>
        <dbReference type="Proteomes" id="UP000178912"/>
    </source>
</evidence>
<sequence>MHIYLFFLCLLSTVDKCSPGTLHSKSPPLQSGANVPLFVLGLVYLFALGSTEPNTANTYEKVFWDICPYMQGIPMSTLATCVTVFTCPSVTVTETATITATVTNAASAIACTTTSVTAMQYFVITGFFTVLGSVPLYFSILAGAKVVGISVSYGAVFFGVLLGASSAVFFVAQLGQNNLSSYLLAFPLNKNYFATDYMLGTVSFVYCLLLINTFYLYKLDVSRNSLLLNSENNNTTISLGIHRKATALMDTQSAENCKGFSETARQLPGIEDYKF</sequence>